<proteinExistence type="inferred from homology"/>
<dbReference type="InterPro" id="IPR015424">
    <property type="entry name" value="PyrdxlP-dep_Trfase"/>
</dbReference>
<sequence length="391" mass="43169">MLNSPFSPWPSFTEEEANACRDVVLSNRVNYWTGGEGRAFEKEFAAWADCEYAIALANGTVALDVALKALGVAGGDEVIVTPRTFLASVSSVVTAGATPVFADIDPNSQNIEAHTIVPKITPKTKAVVVVHLAGYPADMDPIMALAKQHGFYVIEDCAQAHGARYKGRSVGSIGHIGAWSFCQDKIMTTGGEGGMVTTNDKALWSSMWSYKDHGKSWEAVYEREHPPGFRWLHESFGTNWRMLEMQAVIGRIQLTRMAEWTVKRTENAQAIWETCSSLKGLRVPAVPSDMLHAAYKCYVFVEPEQLSSGWDRDRIMNEINARGVPCFSGSCSEVYLEKAFDGTDYRPKERLPVARELGETSLMFLVHPTLTTAEIQKTCRVIQEVMSEAVG</sequence>
<feature type="active site" description="Proton acceptor" evidence="3">
    <location>
        <position position="185"/>
    </location>
</feature>
<feature type="modified residue" description="N6-(pyridoxal phosphate)lysine" evidence="4">
    <location>
        <position position="185"/>
    </location>
</feature>
<dbReference type="PIRSF" id="PIRSF000390">
    <property type="entry name" value="PLP_StrS"/>
    <property type="match status" value="1"/>
</dbReference>
<dbReference type="InterPro" id="IPR015421">
    <property type="entry name" value="PyrdxlP-dep_Trfase_major"/>
</dbReference>
<dbReference type="GO" id="GO:0008483">
    <property type="term" value="F:transaminase activity"/>
    <property type="evidence" value="ECO:0007669"/>
    <property type="project" value="UniProtKB-KW"/>
</dbReference>
<evidence type="ECO:0000256" key="3">
    <source>
        <dbReference type="PIRSR" id="PIRSR000390-1"/>
    </source>
</evidence>
<dbReference type="CDD" id="cd00616">
    <property type="entry name" value="AHBA_syn"/>
    <property type="match status" value="1"/>
</dbReference>
<dbReference type="SUPFAM" id="SSF53383">
    <property type="entry name" value="PLP-dependent transferases"/>
    <property type="match status" value="1"/>
</dbReference>
<name>A0AB38YJG2_9GAMM</name>
<dbReference type="AlphaFoldDB" id="A0AB38YJG2"/>
<dbReference type="Gene3D" id="3.40.640.10">
    <property type="entry name" value="Type I PLP-dependent aspartate aminotransferase-like (Major domain)"/>
    <property type="match status" value="1"/>
</dbReference>
<organism evidence="6">
    <name type="scientific">Salinispirillum sp. LH 10-3-1</name>
    <dbReference type="NCBI Taxonomy" id="2952525"/>
    <lineage>
        <taxon>Bacteria</taxon>
        <taxon>Pseudomonadati</taxon>
        <taxon>Pseudomonadota</taxon>
        <taxon>Gammaproteobacteria</taxon>
        <taxon>Oceanospirillales</taxon>
        <taxon>Saccharospirillaceae</taxon>
        <taxon>Salinispirillum</taxon>
    </lineage>
</organism>
<dbReference type="GO" id="GO:0030170">
    <property type="term" value="F:pyridoxal phosphate binding"/>
    <property type="evidence" value="ECO:0007669"/>
    <property type="project" value="TreeGrafter"/>
</dbReference>
<gene>
    <name evidence="6" type="ORF">NFC81_06565</name>
</gene>
<reference evidence="6" key="1">
    <citation type="submission" date="2022-07" db="EMBL/GenBank/DDBJ databases">
        <title>Complete genome sequence of Salinispirillum sp. LH10-3-1 capable of multiple carbohydrate inversion isolated from a soda lake.</title>
        <authorList>
            <person name="Liu J."/>
            <person name="Zhai Y."/>
            <person name="Zhang H."/>
            <person name="Yang H."/>
            <person name="Qu J."/>
            <person name="Li J."/>
        </authorList>
    </citation>
    <scope>NUCLEOTIDE SEQUENCE</scope>
    <source>
        <strain evidence="6">LH 10-3-1</strain>
    </source>
</reference>
<protein>
    <submittedName>
        <fullName evidence="6">DegT/DnrJ/EryC1/StrS aminotransferase family protein</fullName>
    </submittedName>
</protein>
<dbReference type="EMBL" id="CP101717">
    <property type="protein sequence ID" value="WLD59436.1"/>
    <property type="molecule type" value="Genomic_DNA"/>
</dbReference>
<comment type="similarity">
    <text evidence="2 5">Belongs to the DegT/DnrJ/EryC1 family.</text>
</comment>
<evidence type="ECO:0000256" key="2">
    <source>
        <dbReference type="ARBA" id="ARBA00037999"/>
    </source>
</evidence>
<dbReference type="Pfam" id="PF01041">
    <property type="entry name" value="DegT_DnrJ_EryC1"/>
    <property type="match status" value="1"/>
</dbReference>
<evidence type="ECO:0000256" key="1">
    <source>
        <dbReference type="ARBA" id="ARBA00022898"/>
    </source>
</evidence>
<dbReference type="InterPro" id="IPR015422">
    <property type="entry name" value="PyrdxlP-dep_Trfase_small"/>
</dbReference>
<dbReference type="Gene3D" id="3.90.1150.10">
    <property type="entry name" value="Aspartate Aminotransferase, domain 1"/>
    <property type="match status" value="1"/>
</dbReference>
<keyword evidence="1 4" id="KW-0663">Pyridoxal phosphate</keyword>
<dbReference type="PANTHER" id="PTHR30244:SF34">
    <property type="entry name" value="DTDP-4-AMINO-4,6-DIDEOXYGALACTOSE TRANSAMINASE"/>
    <property type="match status" value="1"/>
</dbReference>
<dbReference type="RefSeq" id="WP_304996728.1">
    <property type="nucleotide sequence ID" value="NZ_CP101717.1"/>
</dbReference>
<dbReference type="PANTHER" id="PTHR30244">
    <property type="entry name" value="TRANSAMINASE"/>
    <property type="match status" value="1"/>
</dbReference>
<dbReference type="GO" id="GO:0000271">
    <property type="term" value="P:polysaccharide biosynthetic process"/>
    <property type="evidence" value="ECO:0007669"/>
    <property type="project" value="TreeGrafter"/>
</dbReference>
<keyword evidence="6" id="KW-0808">Transferase</keyword>
<dbReference type="InterPro" id="IPR000653">
    <property type="entry name" value="DegT/StrS_aminotransferase"/>
</dbReference>
<evidence type="ECO:0000256" key="5">
    <source>
        <dbReference type="RuleBase" id="RU004508"/>
    </source>
</evidence>
<keyword evidence="6" id="KW-0032">Aminotransferase</keyword>
<evidence type="ECO:0000256" key="4">
    <source>
        <dbReference type="PIRSR" id="PIRSR000390-2"/>
    </source>
</evidence>
<accession>A0AB38YJG2</accession>
<evidence type="ECO:0000313" key="6">
    <source>
        <dbReference type="EMBL" id="WLD59436.1"/>
    </source>
</evidence>